<dbReference type="EMBL" id="EQ999985">
    <property type="protein sequence ID" value="EEQ85782.2"/>
    <property type="molecule type" value="Genomic_DNA"/>
</dbReference>
<proteinExistence type="predicted"/>
<evidence type="ECO:0000313" key="2">
    <source>
        <dbReference type="Proteomes" id="UP000002039"/>
    </source>
</evidence>
<dbReference type="RefSeq" id="XP_045273456.1">
    <property type="nucleotide sequence ID" value="XM_045424831.1"/>
</dbReference>
<organism evidence="1 2">
    <name type="scientific">Ajellomyces dermatitidis (strain ER-3 / ATCC MYA-2586)</name>
    <name type="common">Blastomyces dermatitidis</name>
    <dbReference type="NCBI Taxonomy" id="559297"/>
    <lineage>
        <taxon>Eukaryota</taxon>
        <taxon>Fungi</taxon>
        <taxon>Dikarya</taxon>
        <taxon>Ascomycota</taxon>
        <taxon>Pezizomycotina</taxon>
        <taxon>Eurotiomycetes</taxon>
        <taxon>Eurotiomycetidae</taxon>
        <taxon>Onygenales</taxon>
        <taxon>Ajellomycetaceae</taxon>
        <taxon>Blastomyces</taxon>
    </lineage>
</organism>
<dbReference type="GeneID" id="69030520"/>
<protein>
    <submittedName>
        <fullName evidence="1">Uncharacterized protein</fullName>
    </submittedName>
</protein>
<name>A0ABP2ESY7_AJEDR</name>
<keyword evidence="2" id="KW-1185">Reference proteome</keyword>
<evidence type="ECO:0000313" key="1">
    <source>
        <dbReference type="EMBL" id="EEQ85782.2"/>
    </source>
</evidence>
<gene>
    <name evidence="1" type="ORF">BDCG_09051</name>
</gene>
<dbReference type="Proteomes" id="UP000002039">
    <property type="component" value="Unassembled WGS sequence"/>
</dbReference>
<accession>A0ABP2ESY7</accession>
<reference evidence="2" key="1">
    <citation type="journal article" date="2015" name="PLoS Genet.">
        <title>The dynamic genome and transcriptome of the human fungal pathogen Blastomyces and close relative Emmonsia.</title>
        <authorList>
            <person name="Munoz J.F."/>
            <person name="Gauthier G.M."/>
            <person name="Desjardins C.A."/>
            <person name="Gallo J.E."/>
            <person name="Holder J."/>
            <person name="Sullivan T.D."/>
            <person name="Marty A.J."/>
            <person name="Carmen J.C."/>
            <person name="Chen Z."/>
            <person name="Ding L."/>
            <person name="Gujja S."/>
            <person name="Magrini V."/>
            <person name="Misas E."/>
            <person name="Mitreva M."/>
            <person name="Priest M."/>
            <person name="Saif S."/>
            <person name="Whiston E.A."/>
            <person name="Young S."/>
            <person name="Zeng Q."/>
            <person name="Goldman W.E."/>
            <person name="Mardis E.R."/>
            <person name="Taylor J.W."/>
            <person name="McEwen J.G."/>
            <person name="Clay O.K."/>
            <person name="Klein B.S."/>
            <person name="Cuomo C.A."/>
        </authorList>
    </citation>
    <scope>NUCLEOTIDE SEQUENCE [LARGE SCALE GENOMIC DNA]</scope>
    <source>
        <strain evidence="2">ER-3 / ATCC MYA-2586</strain>
    </source>
</reference>
<sequence length="107" mass="11810">MDKDIHEELPYTAGVFMGNVIRNCWHRGGYQRMQDVCSALSELSERHLSGLVLSTMTGNDSRYRSFYVDGEELVPPSSVSSLFCPRGCGCGCLAGISYPPPRFLQSA</sequence>